<dbReference type="Proteomes" id="UP000532746">
    <property type="component" value="Unassembled WGS sequence"/>
</dbReference>
<dbReference type="EMBL" id="JACHGG010000002">
    <property type="protein sequence ID" value="MBB6058409.1"/>
    <property type="molecule type" value="Genomic_DNA"/>
</dbReference>
<keyword evidence="3" id="KW-1185">Reference proteome</keyword>
<accession>A0A7W9T050</accession>
<evidence type="ECO:0008006" key="4">
    <source>
        <dbReference type="Google" id="ProtNLM"/>
    </source>
</evidence>
<protein>
    <recommendedName>
        <fullName evidence="4">TraR/DksA family transcriptional regulator</fullName>
    </recommendedName>
</protein>
<feature type="region of interest" description="Disordered" evidence="1">
    <location>
        <begin position="33"/>
        <end position="65"/>
    </location>
</feature>
<comment type="caution">
    <text evidence="2">The sequence shown here is derived from an EMBL/GenBank/DDBJ whole genome shotgun (WGS) entry which is preliminary data.</text>
</comment>
<name>A0A7W9T050_9BACT</name>
<organism evidence="2 3">
    <name type="scientific">Hymenobacter luteus</name>
    <dbReference type="NCBI Taxonomy" id="1411122"/>
    <lineage>
        <taxon>Bacteria</taxon>
        <taxon>Pseudomonadati</taxon>
        <taxon>Bacteroidota</taxon>
        <taxon>Cytophagia</taxon>
        <taxon>Cytophagales</taxon>
        <taxon>Hymenobacteraceae</taxon>
        <taxon>Hymenobacter</taxon>
    </lineage>
</organism>
<evidence type="ECO:0000313" key="2">
    <source>
        <dbReference type="EMBL" id="MBB6058409.1"/>
    </source>
</evidence>
<dbReference type="AlphaFoldDB" id="A0A7W9T050"/>
<evidence type="ECO:0000313" key="3">
    <source>
        <dbReference type="Proteomes" id="UP000532746"/>
    </source>
</evidence>
<sequence length="132" mass="14807">MATNLDYLDPTLQPLADKLQAYLQTEKELQRAEVKATDLTHRHQPSAPPTDYEQRSAAGSYDQPHEEIRLSLEHLRDELDRLRQEVIALLPVRDEWIKVNLGYGPSRVGAFSTTPATASPGANAAYELRVVV</sequence>
<gene>
    <name evidence="2" type="ORF">HNQ93_001255</name>
</gene>
<evidence type="ECO:0000256" key="1">
    <source>
        <dbReference type="SAM" id="MobiDB-lite"/>
    </source>
</evidence>
<proteinExistence type="predicted"/>
<reference evidence="2 3" key="1">
    <citation type="submission" date="2020-08" db="EMBL/GenBank/DDBJ databases">
        <title>Genomic Encyclopedia of Type Strains, Phase IV (KMG-IV): sequencing the most valuable type-strain genomes for metagenomic binning, comparative biology and taxonomic classification.</title>
        <authorList>
            <person name="Goeker M."/>
        </authorList>
    </citation>
    <scope>NUCLEOTIDE SEQUENCE [LARGE SCALE GENOMIC DNA]</scope>
    <source>
        <strain evidence="2 3">DSM 26718</strain>
    </source>
</reference>
<dbReference type="RefSeq" id="WP_183403365.1">
    <property type="nucleotide sequence ID" value="NZ_JACHGG010000002.1"/>
</dbReference>